<gene>
    <name evidence="11" type="ORF">H9826_09765</name>
</gene>
<proteinExistence type="predicted"/>
<dbReference type="InterPro" id="IPR049035">
    <property type="entry name" value="ADDB_N"/>
</dbReference>
<organism evidence="11 12">
    <name type="scientific">Candidatus Intestinimonas merdavium</name>
    <dbReference type="NCBI Taxonomy" id="2838622"/>
    <lineage>
        <taxon>Bacteria</taxon>
        <taxon>Bacillati</taxon>
        <taxon>Bacillota</taxon>
        <taxon>Clostridia</taxon>
        <taxon>Eubacteriales</taxon>
        <taxon>Intestinimonas</taxon>
    </lineage>
</organism>
<dbReference type="GO" id="GO:0003677">
    <property type="term" value="F:DNA binding"/>
    <property type="evidence" value="ECO:0007669"/>
    <property type="project" value="UniProtKB-KW"/>
</dbReference>
<name>A0A9D1Z5Y1_9FIRM</name>
<dbReference type="Gene3D" id="3.40.50.300">
    <property type="entry name" value="P-loop containing nucleotide triphosphate hydrolases"/>
    <property type="match status" value="4"/>
</dbReference>
<dbReference type="GO" id="GO:0006281">
    <property type="term" value="P:DNA repair"/>
    <property type="evidence" value="ECO:0007669"/>
    <property type="project" value="UniProtKB-KW"/>
</dbReference>
<keyword evidence="5" id="KW-0347">Helicase</keyword>
<keyword evidence="2" id="KW-0547">Nucleotide-binding</keyword>
<dbReference type="GO" id="GO:0006310">
    <property type="term" value="P:DNA recombination"/>
    <property type="evidence" value="ECO:0007669"/>
    <property type="project" value="TreeGrafter"/>
</dbReference>
<keyword evidence="8" id="KW-0238">DNA-binding</keyword>
<evidence type="ECO:0000313" key="12">
    <source>
        <dbReference type="Proteomes" id="UP000886824"/>
    </source>
</evidence>
<dbReference type="InterPro" id="IPR011335">
    <property type="entry name" value="Restrct_endonuc-II-like"/>
</dbReference>
<evidence type="ECO:0000256" key="7">
    <source>
        <dbReference type="ARBA" id="ARBA00022840"/>
    </source>
</evidence>
<dbReference type="PROSITE" id="PS51217">
    <property type="entry name" value="UVRD_HELICASE_CTER"/>
    <property type="match status" value="1"/>
</dbReference>
<dbReference type="SUPFAM" id="SSF52980">
    <property type="entry name" value="Restriction endonuclease-like"/>
    <property type="match status" value="1"/>
</dbReference>
<keyword evidence="1" id="KW-0540">Nuclease</keyword>
<dbReference type="InterPro" id="IPR014017">
    <property type="entry name" value="DNA_helicase_UvrD-like_C"/>
</dbReference>
<keyword evidence="3" id="KW-0227">DNA damage</keyword>
<comment type="caution">
    <text evidence="11">The sequence shown here is derived from an EMBL/GenBank/DDBJ whole genome shotgun (WGS) entry which is preliminary data.</text>
</comment>
<dbReference type="SUPFAM" id="SSF52540">
    <property type="entry name" value="P-loop containing nucleoside triphosphate hydrolases"/>
    <property type="match status" value="1"/>
</dbReference>
<dbReference type="GO" id="GO:0004386">
    <property type="term" value="F:helicase activity"/>
    <property type="evidence" value="ECO:0007669"/>
    <property type="project" value="UniProtKB-KW"/>
</dbReference>
<dbReference type="GO" id="GO:0005524">
    <property type="term" value="F:ATP binding"/>
    <property type="evidence" value="ECO:0007669"/>
    <property type="project" value="UniProtKB-KW"/>
</dbReference>
<dbReference type="EMBL" id="DXCX01000100">
    <property type="protein sequence ID" value="HIY74240.1"/>
    <property type="molecule type" value="Genomic_DNA"/>
</dbReference>
<reference evidence="11" key="2">
    <citation type="submission" date="2021-04" db="EMBL/GenBank/DDBJ databases">
        <authorList>
            <person name="Gilroy R."/>
        </authorList>
    </citation>
    <scope>NUCLEOTIDE SEQUENCE</scope>
    <source>
        <strain evidence="11">CHK33-7979</strain>
    </source>
</reference>
<sequence length="1115" mass="124587">MLKLLLGRAGTGKTDEILKRIAAAAGQRQLLIVPEQASHETERRLCAVAGNQVSLYAEVLSFTRLTSRVLAQSGGLAAPALDPGGRVLLMCAARKAVSSALTVYARPSQKPAFLSGLLATLDECKQYCVSPQDLTKAGEELPGQEGEKLRDLGLIFGAYDALTAQVAADPRDRLTRLAEGLGESGWAKGISVYVDGFTDFTPQQLQVMRQLWRQAREVTVVLTCAPEEEGERNGVFAPARRTIAQLRRVAKEDCVAVELEGFRTESKYKVEELSYIEKYLFSEHIQPWKGPVEGVCMFTALTPRSEVEWTASEILRLVREKGIRFREIGVVVRGFDTYSPLIEEVFGRYGVPVFLDSMTDILQKPVFAVVIGALDVVAGDYDTGDVFRYLKTGLTGISRGDCDILENYSLRWNLKGSRWTAAAPWNMHPRGYGFPMTEEDQALLDHLDQVRRQIVEPLEELRHNKDETGEGQAIALYRFLEKIQLPQRLAERSQALRERGELKRAEEYGQLWEILCGGLEQCASILSRAPLSLEEFAQLLKLVLSQYDVGAIPVSLDRVTAGDAARLGERQCTALFFLGADDSALPQVTPAPGLFTDDDRSLLASMGLELSPQLSDKLDREMTIVYAACARPDRYLKVSWAASGPQGEERRPSFLWERLRLLFPEVSPLREQALGEGFRLAAPRPALELAGERVEVLDMLKKQEELAPLAERLVRGRELKRGCLCQSSVACLYGRKVPMSASRMDKYRSCHFSYFMQFGLKAKPRQPAGFQAPEYGTFVHYVLEHMLKDATWKVEDGNGGWTWDEGMVRRQIKAIMETYIAQELGGLENKTPRFVYLFNRLIRPVTQVVENVLEELSVSSFQPISFELGFGDRGDLPPVELAVDGVTVSVSGFVDRVDGWVHDGRLYLRVVDYKTGRKSFDLTEVWNGLGLQMLLYLFTLEEKGESLYHYAVTPAGVLYLPARAAVAKGSRSMTERERQKQTDAELRRHGLILDDPEVLEAMETINEGGPRFLPVKVSSRTGTITGEALVTAERLGKLKRHTQRILSEIAGELASGVIDADPYWRGPEKNACLYCDYGAACHFEDGRGSDRRRYLPTMDGETFWASVDEEEPENI</sequence>
<dbReference type="InterPro" id="IPR027417">
    <property type="entry name" value="P-loop_NTPase"/>
</dbReference>
<dbReference type="Proteomes" id="UP000886824">
    <property type="component" value="Unassembled WGS sequence"/>
</dbReference>
<dbReference type="Pfam" id="PF12705">
    <property type="entry name" value="PDDEXK_1"/>
    <property type="match status" value="1"/>
</dbReference>
<protein>
    <submittedName>
        <fullName evidence="11">PD-(D/E)XK nuclease family protein</fullName>
    </submittedName>
</protein>
<evidence type="ECO:0000256" key="5">
    <source>
        <dbReference type="ARBA" id="ARBA00022806"/>
    </source>
</evidence>
<evidence type="ECO:0000256" key="9">
    <source>
        <dbReference type="ARBA" id="ARBA00023204"/>
    </source>
</evidence>
<evidence type="ECO:0000256" key="1">
    <source>
        <dbReference type="ARBA" id="ARBA00022722"/>
    </source>
</evidence>
<dbReference type="PANTHER" id="PTHR30591">
    <property type="entry name" value="RECBCD ENZYME SUBUNIT RECC"/>
    <property type="match status" value="1"/>
</dbReference>
<keyword evidence="9" id="KW-0234">DNA repair</keyword>
<keyword evidence="7" id="KW-0067">ATP-binding</keyword>
<dbReference type="Pfam" id="PF21445">
    <property type="entry name" value="ADDB_N"/>
    <property type="match status" value="1"/>
</dbReference>
<reference evidence="11" key="1">
    <citation type="journal article" date="2021" name="PeerJ">
        <title>Extensive microbial diversity within the chicken gut microbiome revealed by metagenomics and culture.</title>
        <authorList>
            <person name="Gilroy R."/>
            <person name="Ravi A."/>
            <person name="Getino M."/>
            <person name="Pursley I."/>
            <person name="Horton D.L."/>
            <person name="Alikhan N.F."/>
            <person name="Baker D."/>
            <person name="Gharbi K."/>
            <person name="Hall N."/>
            <person name="Watson M."/>
            <person name="Adriaenssens E.M."/>
            <person name="Foster-Nyarko E."/>
            <person name="Jarju S."/>
            <person name="Secka A."/>
            <person name="Antonio M."/>
            <person name="Oren A."/>
            <person name="Chaudhuri R.R."/>
            <person name="La Ragione R."/>
            <person name="Hildebrand F."/>
            <person name="Pallen M.J."/>
        </authorList>
    </citation>
    <scope>NUCLEOTIDE SEQUENCE</scope>
    <source>
        <strain evidence="11">CHK33-7979</strain>
    </source>
</reference>
<evidence type="ECO:0000259" key="10">
    <source>
        <dbReference type="PROSITE" id="PS51217"/>
    </source>
</evidence>
<keyword evidence="4" id="KW-0378">Hydrolase</keyword>
<keyword evidence="6" id="KW-0269">Exonuclease</keyword>
<dbReference type="GO" id="GO:0004527">
    <property type="term" value="F:exonuclease activity"/>
    <property type="evidence" value="ECO:0007669"/>
    <property type="project" value="UniProtKB-KW"/>
</dbReference>
<evidence type="ECO:0000313" key="11">
    <source>
        <dbReference type="EMBL" id="HIY74240.1"/>
    </source>
</evidence>
<dbReference type="InterPro" id="IPR011604">
    <property type="entry name" value="PDDEXK-like_dom_sf"/>
</dbReference>
<evidence type="ECO:0000256" key="4">
    <source>
        <dbReference type="ARBA" id="ARBA00022801"/>
    </source>
</evidence>
<evidence type="ECO:0000256" key="2">
    <source>
        <dbReference type="ARBA" id="ARBA00022741"/>
    </source>
</evidence>
<dbReference type="Gene3D" id="3.90.320.10">
    <property type="match status" value="1"/>
</dbReference>
<dbReference type="AlphaFoldDB" id="A0A9D1Z5Y1"/>
<evidence type="ECO:0000256" key="6">
    <source>
        <dbReference type="ARBA" id="ARBA00022839"/>
    </source>
</evidence>
<feature type="domain" description="UvrD-like helicase C-terminal" evidence="10">
    <location>
        <begin position="259"/>
        <end position="547"/>
    </location>
</feature>
<dbReference type="PANTHER" id="PTHR30591:SF1">
    <property type="entry name" value="RECBCD ENZYME SUBUNIT RECC"/>
    <property type="match status" value="1"/>
</dbReference>
<evidence type="ECO:0000256" key="8">
    <source>
        <dbReference type="ARBA" id="ARBA00023125"/>
    </source>
</evidence>
<dbReference type="InterPro" id="IPR038726">
    <property type="entry name" value="PDDEXK_AddAB-type"/>
</dbReference>
<accession>A0A9D1Z5Y1</accession>
<evidence type="ECO:0000256" key="3">
    <source>
        <dbReference type="ARBA" id="ARBA00022763"/>
    </source>
</evidence>